<keyword evidence="2" id="KW-1185">Reference proteome</keyword>
<evidence type="ECO:0000313" key="2">
    <source>
        <dbReference type="Proteomes" id="UP001151699"/>
    </source>
</evidence>
<reference evidence="1" key="1">
    <citation type="submission" date="2022-07" db="EMBL/GenBank/DDBJ databases">
        <authorList>
            <person name="Trinca V."/>
            <person name="Uliana J.V.C."/>
            <person name="Torres T.T."/>
            <person name="Ward R.J."/>
            <person name="Monesi N."/>
        </authorList>
    </citation>
    <scope>NUCLEOTIDE SEQUENCE</scope>
    <source>
        <strain evidence="1">HSMRA1968</strain>
        <tissue evidence="1">Whole embryos</tissue>
    </source>
</reference>
<gene>
    <name evidence="1" type="ORF">Bhyg_04457</name>
</gene>
<comment type="caution">
    <text evidence="1">The sequence shown here is derived from an EMBL/GenBank/DDBJ whole genome shotgun (WGS) entry which is preliminary data.</text>
</comment>
<protein>
    <submittedName>
        <fullName evidence="1">Uncharacterized protein</fullName>
    </submittedName>
</protein>
<dbReference type="AlphaFoldDB" id="A0A9Q0S9L7"/>
<evidence type="ECO:0000313" key="1">
    <source>
        <dbReference type="EMBL" id="KAJ6649223.1"/>
    </source>
</evidence>
<proteinExistence type="predicted"/>
<dbReference type="Proteomes" id="UP001151699">
    <property type="component" value="Chromosome A"/>
</dbReference>
<organism evidence="1 2">
    <name type="scientific">Pseudolycoriella hygida</name>
    <dbReference type="NCBI Taxonomy" id="35572"/>
    <lineage>
        <taxon>Eukaryota</taxon>
        <taxon>Metazoa</taxon>
        <taxon>Ecdysozoa</taxon>
        <taxon>Arthropoda</taxon>
        <taxon>Hexapoda</taxon>
        <taxon>Insecta</taxon>
        <taxon>Pterygota</taxon>
        <taxon>Neoptera</taxon>
        <taxon>Endopterygota</taxon>
        <taxon>Diptera</taxon>
        <taxon>Nematocera</taxon>
        <taxon>Sciaroidea</taxon>
        <taxon>Sciaridae</taxon>
        <taxon>Pseudolycoriella</taxon>
    </lineage>
</organism>
<dbReference type="EMBL" id="WJQU01000001">
    <property type="protein sequence ID" value="KAJ6649223.1"/>
    <property type="molecule type" value="Genomic_DNA"/>
</dbReference>
<sequence>MRDYTQIQFALKINFPKRYSKWIPPSLYTETTITYCLHEHLHSTAVIPTHIFSCCPHKFTTTQHLYPWFQPKILLCILHQPYPGSTVLQSELVRYKGNSSIYSTACCRQLCE</sequence>
<accession>A0A9Q0S9L7</accession>
<name>A0A9Q0S9L7_9DIPT</name>